<dbReference type="Proteomes" id="UP000276379">
    <property type="component" value="Unassembled WGS sequence"/>
</dbReference>
<gene>
    <name evidence="2" type="ORF">CQW44_14565</name>
</gene>
<accession>A0A3R8RLJ9</accession>
<protein>
    <submittedName>
        <fullName evidence="2">Uncharacterized protein</fullName>
    </submittedName>
</protein>
<comment type="caution">
    <text evidence="2">The sequence shown here is derived from an EMBL/GenBank/DDBJ whole genome shotgun (WGS) entry which is preliminary data.</text>
</comment>
<name>A0A3R8RLJ9_9ACTN</name>
<dbReference type="AlphaFoldDB" id="A0A3R8RLJ9"/>
<evidence type="ECO:0000313" key="3">
    <source>
        <dbReference type="Proteomes" id="UP000276379"/>
    </source>
</evidence>
<feature type="compositionally biased region" description="Basic residues" evidence="1">
    <location>
        <begin position="53"/>
        <end position="62"/>
    </location>
</feature>
<organism evidence="2 3">
    <name type="scientific">Streptomyces griseofuscus</name>
    <dbReference type="NCBI Taxonomy" id="146922"/>
    <lineage>
        <taxon>Bacteria</taxon>
        <taxon>Bacillati</taxon>
        <taxon>Actinomycetota</taxon>
        <taxon>Actinomycetes</taxon>
        <taxon>Kitasatosporales</taxon>
        <taxon>Streptomycetaceae</taxon>
        <taxon>Streptomyces</taxon>
    </lineage>
</organism>
<evidence type="ECO:0000313" key="2">
    <source>
        <dbReference type="EMBL" id="RRQ86146.1"/>
    </source>
</evidence>
<evidence type="ECO:0000256" key="1">
    <source>
        <dbReference type="SAM" id="MobiDB-lite"/>
    </source>
</evidence>
<feature type="region of interest" description="Disordered" evidence="1">
    <location>
        <begin position="48"/>
        <end position="75"/>
    </location>
</feature>
<sequence length="75" mass="7974">MQVSDRALHDPALDAESGTVIDAAAVYQRFHAKVPDQSAVPVVVATAVGQHPSGRRPGRPRLPRTDGTAWRSGMS</sequence>
<dbReference type="EMBL" id="PDES01000006">
    <property type="protein sequence ID" value="RRQ86146.1"/>
    <property type="molecule type" value="Genomic_DNA"/>
</dbReference>
<keyword evidence="3" id="KW-1185">Reference proteome</keyword>
<proteinExistence type="predicted"/>
<reference evidence="2 3" key="1">
    <citation type="submission" date="2017-10" db="EMBL/GenBank/DDBJ databases">
        <title>Draft genome of actinobacteria isolated from guarana (Paullinia cupana (Mart.) Ducke.</title>
        <authorList>
            <person name="Siqueira K.A."/>
            <person name="Liotti R.G."/>
            <person name="Mendes T.A."/>
            <person name="Soares M.A."/>
        </authorList>
    </citation>
    <scope>NUCLEOTIDE SEQUENCE [LARGE SCALE GENOMIC DNA]</scope>
    <source>
        <strain evidence="2 3">199</strain>
    </source>
</reference>